<organism evidence="2 3">
    <name type="scientific">Gemmobacter aquaticus</name>
    <dbReference type="NCBI Taxonomy" id="490185"/>
    <lineage>
        <taxon>Bacteria</taxon>
        <taxon>Pseudomonadati</taxon>
        <taxon>Pseudomonadota</taxon>
        <taxon>Alphaproteobacteria</taxon>
        <taxon>Rhodobacterales</taxon>
        <taxon>Paracoccaceae</taxon>
        <taxon>Gemmobacter</taxon>
    </lineage>
</organism>
<gene>
    <name evidence="2" type="ORF">GCM10010991_11640</name>
</gene>
<name>A0A917YI42_9RHOB</name>
<evidence type="ECO:0000313" key="3">
    <source>
        <dbReference type="Proteomes" id="UP000598196"/>
    </source>
</evidence>
<comment type="caution">
    <text evidence="2">The sequence shown here is derived from an EMBL/GenBank/DDBJ whole genome shotgun (WGS) entry which is preliminary data.</text>
</comment>
<accession>A0A917YI42</accession>
<dbReference type="RefSeq" id="WP_146285108.1">
    <property type="nucleotide sequence ID" value="NZ_BMLP01000001.1"/>
</dbReference>
<protein>
    <recommendedName>
        <fullName evidence="4">Dihydroorotate dehydrogenase</fullName>
    </recommendedName>
</protein>
<dbReference type="EMBL" id="BMLP01000001">
    <property type="protein sequence ID" value="GGO28644.1"/>
    <property type="molecule type" value="Genomic_DNA"/>
</dbReference>
<evidence type="ECO:0000313" key="2">
    <source>
        <dbReference type="EMBL" id="GGO28644.1"/>
    </source>
</evidence>
<sequence length="138" mass="14463">MTKRLSGADGSHKDEGAMNPKDLDDLLASARHTRAEPSAEFLSRLLVDAYANMPEPAAVPVVPPRVGWRAVLRGWLNDFGAPAAGLACATAAGLWIGFAQPATLDPVTGALTLAAASTDTTEETVELIPRLDTWLGEG</sequence>
<feature type="compositionally biased region" description="Basic and acidic residues" evidence="1">
    <location>
        <begin position="10"/>
        <end position="21"/>
    </location>
</feature>
<evidence type="ECO:0008006" key="4">
    <source>
        <dbReference type="Google" id="ProtNLM"/>
    </source>
</evidence>
<feature type="region of interest" description="Disordered" evidence="1">
    <location>
        <begin position="1"/>
        <end position="21"/>
    </location>
</feature>
<dbReference type="AlphaFoldDB" id="A0A917YI42"/>
<proteinExistence type="predicted"/>
<evidence type="ECO:0000256" key="1">
    <source>
        <dbReference type="SAM" id="MobiDB-lite"/>
    </source>
</evidence>
<dbReference type="Proteomes" id="UP000598196">
    <property type="component" value="Unassembled WGS sequence"/>
</dbReference>
<reference evidence="2 3" key="1">
    <citation type="journal article" date="2014" name="Int. J. Syst. Evol. Microbiol.">
        <title>Complete genome sequence of Corynebacterium casei LMG S-19264T (=DSM 44701T), isolated from a smear-ripened cheese.</title>
        <authorList>
            <consortium name="US DOE Joint Genome Institute (JGI-PGF)"/>
            <person name="Walter F."/>
            <person name="Albersmeier A."/>
            <person name="Kalinowski J."/>
            <person name="Ruckert C."/>
        </authorList>
    </citation>
    <scope>NUCLEOTIDE SEQUENCE [LARGE SCALE GENOMIC DNA]</scope>
    <source>
        <strain evidence="2 3">CGMCC 1.7029</strain>
    </source>
</reference>
<keyword evidence="3" id="KW-1185">Reference proteome</keyword>